<keyword evidence="5" id="KW-0812">Transmembrane</keyword>
<evidence type="ECO:0000313" key="16">
    <source>
        <dbReference type="Proteomes" id="UP000193380"/>
    </source>
</evidence>
<reference evidence="15" key="2">
    <citation type="submission" date="2014-03" db="EMBL/GenBank/DDBJ databases">
        <authorList>
            <person name="Genoscope - CEA"/>
        </authorList>
    </citation>
    <scope>NUCLEOTIDE SEQUENCE</scope>
</reference>
<proteinExistence type="inferred from homology"/>
<keyword evidence="11" id="KW-0325">Glycoprotein</keyword>
<dbReference type="Gene3D" id="3.40.50.300">
    <property type="entry name" value="P-loop containing nucleotide triphosphate hydrolases"/>
    <property type="match status" value="1"/>
</dbReference>
<evidence type="ECO:0000256" key="10">
    <source>
        <dbReference type="ARBA" id="ARBA00023157"/>
    </source>
</evidence>
<keyword evidence="7" id="KW-1133">Transmembrane helix</keyword>
<organism evidence="15 16">
    <name type="scientific">Oncorhynchus mykiss</name>
    <name type="common">Rainbow trout</name>
    <name type="synonym">Salmo gairdneri</name>
    <dbReference type="NCBI Taxonomy" id="8022"/>
    <lineage>
        <taxon>Eukaryota</taxon>
        <taxon>Metazoa</taxon>
        <taxon>Chordata</taxon>
        <taxon>Craniata</taxon>
        <taxon>Vertebrata</taxon>
        <taxon>Euteleostomi</taxon>
        <taxon>Actinopterygii</taxon>
        <taxon>Neopterygii</taxon>
        <taxon>Teleostei</taxon>
        <taxon>Protacanthopterygii</taxon>
        <taxon>Salmoniformes</taxon>
        <taxon>Salmonidae</taxon>
        <taxon>Salmoninae</taxon>
        <taxon>Oncorhynchus</taxon>
    </lineage>
</organism>
<evidence type="ECO:0000256" key="6">
    <source>
        <dbReference type="ARBA" id="ARBA00022968"/>
    </source>
</evidence>
<dbReference type="AlphaFoldDB" id="A0A060YDH8"/>
<dbReference type="STRING" id="8022.A0A060YDH8"/>
<dbReference type="PANTHER" id="PTHR12788:SF6">
    <property type="entry name" value="PROTEIN-TYROSINE SULFOTRANSFERASE 2"/>
    <property type="match status" value="1"/>
</dbReference>
<dbReference type="EC" id="2.8.2.20" evidence="13"/>
<dbReference type="EMBL" id="FR910070">
    <property type="protein sequence ID" value="CDQ90008.1"/>
    <property type="molecule type" value="Genomic_DNA"/>
</dbReference>
<evidence type="ECO:0000256" key="3">
    <source>
        <dbReference type="ARBA" id="ARBA00009988"/>
    </source>
</evidence>
<dbReference type="Pfam" id="PF13469">
    <property type="entry name" value="Sulfotransfer_3"/>
    <property type="match status" value="1"/>
</dbReference>
<evidence type="ECO:0000256" key="12">
    <source>
        <dbReference type="ARBA" id="ARBA00048460"/>
    </source>
</evidence>
<evidence type="ECO:0000256" key="13">
    <source>
        <dbReference type="RuleBase" id="RU365018"/>
    </source>
</evidence>
<reference evidence="15" key="1">
    <citation type="journal article" date="2014" name="Nat. Commun.">
        <title>The rainbow trout genome provides novel insights into evolution after whole-genome duplication in vertebrates.</title>
        <authorList>
            <person name="Berthelot C."/>
            <person name="Brunet F."/>
            <person name="Chalopin D."/>
            <person name="Juanchich A."/>
            <person name="Bernard M."/>
            <person name="Noel B."/>
            <person name="Bento P."/>
            <person name="Da Silva C."/>
            <person name="Labadie K."/>
            <person name="Alberti A."/>
            <person name="Aury J.M."/>
            <person name="Louis A."/>
            <person name="Dehais P."/>
            <person name="Bardou P."/>
            <person name="Montfort J."/>
            <person name="Klopp C."/>
            <person name="Cabau C."/>
            <person name="Gaspin C."/>
            <person name="Thorgaard G.H."/>
            <person name="Boussaha M."/>
            <person name="Quillet E."/>
            <person name="Guyomard R."/>
            <person name="Galiana D."/>
            <person name="Bobe J."/>
            <person name="Volff J.N."/>
            <person name="Genet C."/>
            <person name="Wincker P."/>
            <person name="Jaillon O."/>
            <person name="Roest Crollius H."/>
            <person name="Guiguen Y."/>
        </authorList>
    </citation>
    <scope>NUCLEOTIDE SEQUENCE [LARGE SCALE GENOMIC DNA]</scope>
</reference>
<comment type="subcellular location">
    <subcellularLocation>
        <location evidence="2">Golgi apparatus membrane</location>
        <topology evidence="2">Single-pass type II membrane protein</topology>
    </subcellularLocation>
</comment>
<evidence type="ECO:0000256" key="1">
    <source>
        <dbReference type="ARBA" id="ARBA00003886"/>
    </source>
</evidence>
<evidence type="ECO:0000256" key="9">
    <source>
        <dbReference type="ARBA" id="ARBA00023136"/>
    </source>
</evidence>
<evidence type="ECO:0000256" key="14">
    <source>
        <dbReference type="SAM" id="MobiDB-lite"/>
    </source>
</evidence>
<comment type="similarity">
    <text evidence="3 13">Belongs to the protein sulfotransferase family.</text>
</comment>
<keyword evidence="9" id="KW-0472">Membrane</keyword>
<gene>
    <name evidence="15" type="ORF">GSONMT00037364001</name>
</gene>
<evidence type="ECO:0000256" key="11">
    <source>
        <dbReference type="ARBA" id="ARBA00023180"/>
    </source>
</evidence>
<comment type="function">
    <text evidence="1 13">Catalyzes the O-sulfation of tyrosine residues within acidic motifs of polypeptides, using 3'-phosphoadenylyl sulfate (PAPS) as cosubstrate.</text>
</comment>
<feature type="region of interest" description="Disordered" evidence="14">
    <location>
        <begin position="376"/>
        <end position="398"/>
    </location>
</feature>
<accession>A0A060YDH8</accession>
<keyword evidence="10" id="KW-1015">Disulfide bond</keyword>
<dbReference type="SUPFAM" id="SSF52540">
    <property type="entry name" value="P-loop containing nucleoside triphosphate hydrolases"/>
    <property type="match status" value="1"/>
</dbReference>
<evidence type="ECO:0000256" key="7">
    <source>
        <dbReference type="ARBA" id="ARBA00022989"/>
    </source>
</evidence>
<dbReference type="InterPro" id="IPR026634">
    <property type="entry name" value="TPST-like"/>
</dbReference>
<dbReference type="PaxDb" id="8022-A0A060YDH8"/>
<name>A0A060YDH8_ONCMY</name>
<dbReference type="FunFam" id="3.40.50.300:FF:002853">
    <property type="entry name" value="Protein-tyrosine sulfotransferase"/>
    <property type="match status" value="1"/>
</dbReference>
<sequence>MHSPHSRPHKNCLNMRCTISCPSCFSPSIPESTSLPLLQQVMRVSARRVLTGLLILGGISTLTQFLRFCLPCRQPSQGAGEPVTVLVRDGWRVSSDVPLVFVGGVPRSGTTLMRAMLDAHPAVRCGEETRVVPRILGLMLGWAAEKEGVSTKVLDRAVTAFLLQIIAGHGEPAPLLCNKDPFTLKSAKYLAHLFPNSKFLLMLRDGRAAVYSMISRRVTIGGFDLSSYRDCLAKWSRATQAMLTQCTQVGSKRCLAVRYERLVLHPRSTLQTVLKFLGLPWHEGVLHHEEAIGKPGGVSLSKMERSTDQVMRPVNLDALTRWVGHMPPDVMADMDAIAPMLGRLGYDPRANPPNYGQSDPQFLNNTQRLLRGDFKTPVASLHQKGRPLMSMKGSQTER</sequence>
<keyword evidence="8" id="KW-0333">Golgi apparatus</keyword>
<evidence type="ECO:0000256" key="5">
    <source>
        <dbReference type="ARBA" id="ARBA00022692"/>
    </source>
</evidence>
<evidence type="ECO:0000256" key="8">
    <source>
        <dbReference type="ARBA" id="ARBA00023034"/>
    </source>
</evidence>
<dbReference type="GO" id="GO:0008476">
    <property type="term" value="F:protein-tyrosine sulfotransferase activity"/>
    <property type="evidence" value="ECO:0007669"/>
    <property type="project" value="UniProtKB-EC"/>
</dbReference>
<keyword evidence="6" id="KW-0735">Signal-anchor</keyword>
<evidence type="ECO:0000256" key="2">
    <source>
        <dbReference type="ARBA" id="ARBA00004323"/>
    </source>
</evidence>
<dbReference type="InterPro" id="IPR027417">
    <property type="entry name" value="P-loop_NTPase"/>
</dbReference>
<evidence type="ECO:0000256" key="4">
    <source>
        <dbReference type="ARBA" id="ARBA00022679"/>
    </source>
</evidence>
<dbReference type="GO" id="GO:0000139">
    <property type="term" value="C:Golgi membrane"/>
    <property type="evidence" value="ECO:0007669"/>
    <property type="project" value="UniProtKB-SubCell"/>
</dbReference>
<evidence type="ECO:0000313" key="15">
    <source>
        <dbReference type="EMBL" id="CDQ90008.1"/>
    </source>
</evidence>
<dbReference type="Proteomes" id="UP000193380">
    <property type="component" value="Unassembled WGS sequence"/>
</dbReference>
<keyword evidence="4 13" id="KW-0808">Transferase</keyword>
<protein>
    <recommendedName>
        <fullName evidence="13">Protein-tyrosine sulfotransferase</fullName>
        <ecNumber evidence="13">2.8.2.20</ecNumber>
    </recommendedName>
</protein>
<comment type="catalytic activity">
    <reaction evidence="12 13">
        <text>L-tyrosyl-[protein] + 3'-phosphoadenylyl sulfate = O-sulfo-L-tyrosine-[protein] + adenosine 3',5'-bisphosphate + H(+)</text>
        <dbReference type="Rhea" id="RHEA:16801"/>
        <dbReference type="Rhea" id="RHEA-COMP:10136"/>
        <dbReference type="Rhea" id="RHEA-COMP:11688"/>
        <dbReference type="ChEBI" id="CHEBI:15378"/>
        <dbReference type="ChEBI" id="CHEBI:46858"/>
        <dbReference type="ChEBI" id="CHEBI:58339"/>
        <dbReference type="ChEBI" id="CHEBI:58343"/>
        <dbReference type="ChEBI" id="CHEBI:65286"/>
        <dbReference type="EC" id="2.8.2.20"/>
    </reaction>
</comment>
<dbReference type="PANTHER" id="PTHR12788">
    <property type="entry name" value="PROTEIN-TYROSINE SULFOTRANSFERASE 2"/>
    <property type="match status" value="1"/>
</dbReference>